<name>A0A382XTL7_9ZZZZ</name>
<feature type="non-terminal residue" evidence="1">
    <location>
        <position position="71"/>
    </location>
</feature>
<proteinExistence type="predicted"/>
<sequence>MAVQIDTTRQVNINQASLIIQRAIARKRPTMLWGAPGIGKSDLIRQIGEVLGRKVIDIRLPLWEPTDMKGI</sequence>
<accession>A0A382XTL7</accession>
<dbReference type="Gene3D" id="3.40.50.300">
    <property type="entry name" value="P-loop containing nucleotide triphosphate hydrolases"/>
    <property type="match status" value="1"/>
</dbReference>
<dbReference type="AlphaFoldDB" id="A0A382XTL7"/>
<dbReference type="SUPFAM" id="SSF52540">
    <property type="entry name" value="P-loop containing nucleoside triphosphate hydrolases"/>
    <property type="match status" value="1"/>
</dbReference>
<reference evidence="1" key="1">
    <citation type="submission" date="2018-05" db="EMBL/GenBank/DDBJ databases">
        <authorList>
            <person name="Lanie J.A."/>
            <person name="Ng W.-L."/>
            <person name="Kazmierczak K.M."/>
            <person name="Andrzejewski T.M."/>
            <person name="Davidsen T.M."/>
            <person name="Wayne K.J."/>
            <person name="Tettelin H."/>
            <person name="Glass J.I."/>
            <person name="Rusch D."/>
            <person name="Podicherti R."/>
            <person name="Tsui H.-C.T."/>
            <person name="Winkler M.E."/>
        </authorList>
    </citation>
    <scope>NUCLEOTIDE SEQUENCE</scope>
</reference>
<protein>
    <recommendedName>
        <fullName evidence="2">ATPase AAA-3 domain-containing protein</fullName>
    </recommendedName>
</protein>
<dbReference type="EMBL" id="UINC01170330">
    <property type="protein sequence ID" value="SVD74323.1"/>
    <property type="molecule type" value="Genomic_DNA"/>
</dbReference>
<dbReference type="InterPro" id="IPR027417">
    <property type="entry name" value="P-loop_NTPase"/>
</dbReference>
<gene>
    <name evidence="1" type="ORF">METZ01_LOCUS427177</name>
</gene>
<evidence type="ECO:0008006" key="2">
    <source>
        <dbReference type="Google" id="ProtNLM"/>
    </source>
</evidence>
<evidence type="ECO:0000313" key="1">
    <source>
        <dbReference type="EMBL" id="SVD74323.1"/>
    </source>
</evidence>
<organism evidence="1">
    <name type="scientific">marine metagenome</name>
    <dbReference type="NCBI Taxonomy" id="408172"/>
    <lineage>
        <taxon>unclassified sequences</taxon>
        <taxon>metagenomes</taxon>
        <taxon>ecological metagenomes</taxon>
    </lineage>
</organism>